<evidence type="ECO:0000313" key="1">
    <source>
        <dbReference type="EMBL" id="QXJ34191.1"/>
    </source>
</evidence>
<organism evidence="1 2">
    <name type="scientific">Saccharolobus shibatae</name>
    <dbReference type="NCBI Taxonomy" id="2286"/>
    <lineage>
        <taxon>Archaea</taxon>
        <taxon>Thermoproteota</taxon>
        <taxon>Thermoprotei</taxon>
        <taxon>Sulfolobales</taxon>
        <taxon>Sulfolobaceae</taxon>
        <taxon>Saccharolobus</taxon>
    </lineage>
</organism>
<keyword evidence="2" id="KW-1185">Reference proteome</keyword>
<evidence type="ECO:0000313" key="2">
    <source>
        <dbReference type="Proteomes" id="UP000694036"/>
    </source>
</evidence>
<sequence length="48" mass="5287">MILTTLLPRSIEGLMGLWEGHLLSLFLISRDPDSVNDGSPTFQMGVDL</sequence>
<protein>
    <submittedName>
        <fullName evidence="1">Uncharacterized protein</fullName>
    </submittedName>
</protein>
<gene>
    <name evidence="1" type="ORF">J5U22_00737</name>
</gene>
<dbReference type="Proteomes" id="UP000694036">
    <property type="component" value="Chromosome"/>
</dbReference>
<proteinExistence type="predicted"/>
<name>A0A8F5BZD4_9CREN</name>
<accession>A0A8F5BZD4</accession>
<reference evidence="1 2" key="1">
    <citation type="journal article" date="2021" name="Environ. Microbiol.">
        <title>New insights into the diversity and evolution of the archaeal mobilome from three complete genomes of Saccharolobus shibatae.</title>
        <authorList>
            <person name="Medvedeva S."/>
            <person name="Brandt D."/>
            <person name="Cvirkaite-Krupovic V."/>
            <person name="Liu Y."/>
            <person name="Severinov K."/>
            <person name="Ishino S."/>
            <person name="Ishino Y."/>
            <person name="Prangishvili D."/>
            <person name="Kalinowski J."/>
            <person name="Krupovic M."/>
        </authorList>
    </citation>
    <scope>NUCLEOTIDE SEQUENCE [LARGE SCALE GENOMIC DNA]</scope>
    <source>
        <strain evidence="1 2">S38A</strain>
    </source>
</reference>
<dbReference type="EMBL" id="CP077713">
    <property type="protein sequence ID" value="QXJ34191.1"/>
    <property type="molecule type" value="Genomic_DNA"/>
</dbReference>
<dbReference type="AlphaFoldDB" id="A0A8F5BZD4"/>